<gene>
    <name evidence="1" type="ORF">NBG84_11625</name>
</gene>
<reference evidence="1" key="1">
    <citation type="submission" date="2022-06" db="EMBL/GenBank/DDBJ databases">
        <title>Genome public.</title>
        <authorList>
            <person name="Sun Q."/>
        </authorList>
    </citation>
    <scope>NUCLEOTIDE SEQUENCE</scope>
    <source>
        <strain evidence="1">CWNU-1</strain>
    </source>
</reference>
<dbReference type="RefSeq" id="WP_250919276.1">
    <property type="nucleotide sequence ID" value="NZ_JAMQAW010000009.1"/>
</dbReference>
<organism evidence="1 2">
    <name type="scientific">Streptomyces albipurpureus</name>
    <dbReference type="NCBI Taxonomy" id="2897419"/>
    <lineage>
        <taxon>Bacteria</taxon>
        <taxon>Bacillati</taxon>
        <taxon>Actinomycetota</taxon>
        <taxon>Actinomycetes</taxon>
        <taxon>Kitasatosporales</taxon>
        <taxon>Streptomycetaceae</taxon>
        <taxon>Streptomyces</taxon>
    </lineage>
</organism>
<dbReference type="Proteomes" id="UP001431429">
    <property type="component" value="Unassembled WGS sequence"/>
</dbReference>
<proteinExistence type="predicted"/>
<accession>A0ABT0UJX4</accession>
<comment type="caution">
    <text evidence="1">The sequence shown here is derived from an EMBL/GenBank/DDBJ whole genome shotgun (WGS) entry which is preliminary data.</text>
</comment>
<protein>
    <submittedName>
        <fullName evidence="1">Sigma-70 family RNA polymerase sigma factor</fullName>
    </submittedName>
</protein>
<evidence type="ECO:0000313" key="2">
    <source>
        <dbReference type="Proteomes" id="UP001431429"/>
    </source>
</evidence>
<dbReference type="EMBL" id="JAMQAW010000009">
    <property type="protein sequence ID" value="MCM2388933.1"/>
    <property type="molecule type" value="Genomic_DNA"/>
</dbReference>
<sequence>MIEEVRRVSSMQNHAVRVKAAVDLMAELQDAVIETSRIRKESIAWLREHGHSMADVAKIMGVSRARVAQLRDVGPPAERAFLGRRHLRVAVPQRVGERQYVTVEDSATGQKLLGLAHRLQLNGELEYIPTTGEIDLNRDELIVVCGPKSSAVIAEALRKDPQLSFEMLPDGRWAIIERRSGRVHTSPSDAPTDSIPGDIAYFGRLSRPDGKGSFLLIAGVHAVGSLGVAHFLSNNLATLYHRVGTADFSMVIGCDYSTETKAVSGSRELTQALLHEVT</sequence>
<evidence type="ECO:0000313" key="1">
    <source>
        <dbReference type="EMBL" id="MCM2388933.1"/>
    </source>
</evidence>
<keyword evidence="2" id="KW-1185">Reference proteome</keyword>
<name>A0ABT0UJX4_9ACTN</name>